<feature type="region of interest" description="Disordered" evidence="1">
    <location>
        <begin position="38"/>
        <end position="69"/>
    </location>
</feature>
<gene>
    <name evidence="2" type="ORF">THAR02_10749</name>
</gene>
<proteinExistence type="predicted"/>
<protein>
    <submittedName>
        <fullName evidence="2">Uncharacterized protein</fullName>
    </submittedName>
</protein>
<dbReference type="AlphaFoldDB" id="A0A0F9ZVM1"/>
<evidence type="ECO:0000313" key="3">
    <source>
        <dbReference type="Proteomes" id="UP000034112"/>
    </source>
</evidence>
<dbReference type="OrthoDB" id="10612138at2759"/>
<name>A0A0F9ZVM1_TRIHA</name>
<evidence type="ECO:0000256" key="1">
    <source>
        <dbReference type="SAM" id="MobiDB-lite"/>
    </source>
</evidence>
<accession>A0A0F9ZVM1</accession>
<evidence type="ECO:0000313" key="2">
    <source>
        <dbReference type="EMBL" id="KKO97148.1"/>
    </source>
</evidence>
<reference evidence="3" key="1">
    <citation type="journal article" date="2015" name="Genome Announc.">
        <title>Draft whole-genome sequence of the biocontrol agent Trichoderma harzianum T6776.</title>
        <authorList>
            <person name="Baroncelli R."/>
            <person name="Piaggeschi G."/>
            <person name="Fiorini L."/>
            <person name="Bertolini E."/>
            <person name="Zapparata A."/>
            <person name="Pe M.E."/>
            <person name="Sarrocco S."/>
            <person name="Vannacci G."/>
        </authorList>
    </citation>
    <scope>NUCLEOTIDE SEQUENCE [LARGE SCALE GENOMIC DNA]</scope>
    <source>
        <strain evidence="3">T6776</strain>
    </source>
</reference>
<organism evidence="2 3">
    <name type="scientific">Trichoderma harzianum</name>
    <name type="common">Hypocrea lixii</name>
    <dbReference type="NCBI Taxonomy" id="5544"/>
    <lineage>
        <taxon>Eukaryota</taxon>
        <taxon>Fungi</taxon>
        <taxon>Dikarya</taxon>
        <taxon>Ascomycota</taxon>
        <taxon>Pezizomycotina</taxon>
        <taxon>Sordariomycetes</taxon>
        <taxon>Hypocreomycetidae</taxon>
        <taxon>Hypocreales</taxon>
        <taxon>Hypocreaceae</taxon>
        <taxon>Trichoderma</taxon>
    </lineage>
</organism>
<comment type="caution">
    <text evidence="2">The sequence shown here is derived from an EMBL/GenBank/DDBJ whole genome shotgun (WGS) entry which is preliminary data.</text>
</comment>
<dbReference type="Proteomes" id="UP000034112">
    <property type="component" value="Unassembled WGS sequence"/>
</dbReference>
<dbReference type="EMBL" id="JOKZ01000629">
    <property type="protein sequence ID" value="KKO97148.1"/>
    <property type="molecule type" value="Genomic_DNA"/>
</dbReference>
<sequence>MGFDLAPGSQGWELVAESPSAISSGQPLRAEVRYSQLKPRAACPKGSKRPQRRPLELPDRGQNPPQGWPKARRWLLNALGPCLRPGIRHGADGVLESREGSLLGVTAMIGCCTAALCPAAAGSLVSCACASNYYTPSEQRGMAEPAETGGCCVTEVARSESVSCRECNAAIREDEREVCIAHGT</sequence>